<dbReference type="AlphaFoldDB" id="A0AAV7SP81"/>
<evidence type="ECO:0000313" key="2">
    <source>
        <dbReference type="Proteomes" id="UP001066276"/>
    </source>
</evidence>
<keyword evidence="2" id="KW-1185">Reference proteome</keyword>
<organism evidence="1 2">
    <name type="scientific">Pleurodeles waltl</name>
    <name type="common">Iberian ribbed newt</name>
    <dbReference type="NCBI Taxonomy" id="8319"/>
    <lineage>
        <taxon>Eukaryota</taxon>
        <taxon>Metazoa</taxon>
        <taxon>Chordata</taxon>
        <taxon>Craniata</taxon>
        <taxon>Vertebrata</taxon>
        <taxon>Euteleostomi</taxon>
        <taxon>Amphibia</taxon>
        <taxon>Batrachia</taxon>
        <taxon>Caudata</taxon>
        <taxon>Salamandroidea</taxon>
        <taxon>Salamandridae</taxon>
        <taxon>Pleurodelinae</taxon>
        <taxon>Pleurodeles</taxon>
    </lineage>
</organism>
<proteinExistence type="predicted"/>
<name>A0AAV7SP81_PLEWA</name>
<comment type="caution">
    <text evidence="1">The sequence shown here is derived from an EMBL/GenBank/DDBJ whole genome shotgun (WGS) entry which is preliminary data.</text>
</comment>
<dbReference type="EMBL" id="JANPWB010000008">
    <property type="protein sequence ID" value="KAJ1165821.1"/>
    <property type="molecule type" value="Genomic_DNA"/>
</dbReference>
<dbReference type="Proteomes" id="UP001066276">
    <property type="component" value="Chromosome 4_2"/>
</dbReference>
<gene>
    <name evidence="1" type="ORF">NDU88_006238</name>
</gene>
<sequence>MVRCPRALLRSVPDGRGWYAARQAASARGRFLPLRGLVPGSAPLPNGGRHSCALDFEVLESGGLQDTPRVPNGTNRIVYDSGFGRMTEGSGALLECDRHLDARGHAPVNDVT</sequence>
<reference evidence="1" key="1">
    <citation type="journal article" date="2022" name="bioRxiv">
        <title>Sequencing and chromosome-scale assembly of the giantPleurodeles waltlgenome.</title>
        <authorList>
            <person name="Brown T."/>
            <person name="Elewa A."/>
            <person name="Iarovenko S."/>
            <person name="Subramanian E."/>
            <person name="Araus A.J."/>
            <person name="Petzold A."/>
            <person name="Susuki M."/>
            <person name="Suzuki K.-i.T."/>
            <person name="Hayashi T."/>
            <person name="Toyoda A."/>
            <person name="Oliveira C."/>
            <person name="Osipova E."/>
            <person name="Leigh N.D."/>
            <person name="Simon A."/>
            <person name="Yun M.H."/>
        </authorList>
    </citation>
    <scope>NUCLEOTIDE SEQUENCE</scope>
    <source>
        <strain evidence="1">20211129_DDA</strain>
        <tissue evidence="1">Liver</tissue>
    </source>
</reference>
<evidence type="ECO:0000313" key="1">
    <source>
        <dbReference type="EMBL" id="KAJ1165821.1"/>
    </source>
</evidence>
<accession>A0AAV7SP81</accession>
<protein>
    <submittedName>
        <fullName evidence="1">Uncharacterized protein</fullName>
    </submittedName>
</protein>